<proteinExistence type="predicted"/>
<dbReference type="EMBL" id="LT599583">
    <property type="protein sequence ID" value="SBW80955.1"/>
    <property type="molecule type" value="Genomic_DNA"/>
</dbReference>
<dbReference type="RefSeq" id="WP_017849109.1">
    <property type="nucleotide sequence ID" value="NZ_AOUH01000038.1"/>
</dbReference>
<dbReference type="Proteomes" id="UP000245431">
    <property type="component" value="Chromosome PVE_r1"/>
</dbReference>
<reference evidence="2" key="1">
    <citation type="submission" date="2016-07" db="EMBL/GenBank/DDBJ databases">
        <authorList>
            <person name="Florea S."/>
            <person name="Webb J.S."/>
            <person name="Jaromczyk J."/>
            <person name="Schardl C.L."/>
        </authorList>
    </citation>
    <scope>NUCLEOTIDE SEQUENCE [LARGE SCALE GENOMIC DNA]</scope>
    <source>
        <strain evidence="2">1YdBTEX2</strain>
    </source>
</reference>
<dbReference type="GeneID" id="47556588"/>
<evidence type="ECO:0000313" key="2">
    <source>
        <dbReference type="Proteomes" id="UP000245431"/>
    </source>
</evidence>
<protein>
    <submittedName>
        <fullName evidence="1">Lipoprotein</fullName>
    </submittedName>
</protein>
<keyword evidence="1" id="KW-0449">Lipoprotein</keyword>
<dbReference type="Pfam" id="PF12790">
    <property type="entry name" value="T6SS-SciN"/>
    <property type="match status" value="1"/>
</dbReference>
<organism evidence="1 2">
    <name type="scientific">Pseudomonas veronii 1YdBTEX2</name>
    <dbReference type="NCBI Taxonomy" id="1295141"/>
    <lineage>
        <taxon>Bacteria</taxon>
        <taxon>Pseudomonadati</taxon>
        <taxon>Pseudomonadota</taxon>
        <taxon>Gammaproteobacteria</taxon>
        <taxon>Pseudomonadales</taxon>
        <taxon>Pseudomonadaceae</taxon>
        <taxon>Pseudomonas</taxon>
    </lineage>
</organism>
<accession>A0A1D3JY64</accession>
<dbReference type="Gene3D" id="2.60.40.4150">
    <property type="entry name" value="Type VI secretion system, lipoprotein SciN"/>
    <property type="match status" value="1"/>
</dbReference>
<name>A0A1D3JY64_PSEVE</name>
<evidence type="ECO:0000313" key="1">
    <source>
        <dbReference type="EMBL" id="SBW80955.1"/>
    </source>
</evidence>
<dbReference type="InterPro" id="IPR017734">
    <property type="entry name" value="T6SS_SciN"/>
</dbReference>
<dbReference type="InterPro" id="IPR038706">
    <property type="entry name" value="Type_VI_SciN-like_sf"/>
</dbReference>
<gene>
    <name evidence="1" type="ORF">PVE_R1G3072</name>
</gene>
<dbReference type="NCBIfam" id="TIGR03352">
    <property type="entry name" value="VI_chp_3"/>
    <property type="match status" value="1"/>
</dbReference>
<dbReference type="PROSITE" id="PS51257">
    <property type="entry name" value="PROKAR_LIPOPROTEIN"/>
    <property type="match status" value="1"/>
</dbReference>
<dbReference type="AlphaFoldDB" id="A0A1D3JY64"/>
<sequence length="213" mass="22863">MSSAGRAPSIKFSMGGLALCILLAACSSQDLTPEQKALTALKWDYTENAIELSFTADNDLNQYDGQAHNLLVVVTQFDQISAFSAYTGSSQQLSSLLLMNSAPPGMIGLTRLFIEPGQTRQLSLPRLEGAKMVGIAAGYAHLDPTRSVKLYQIGVDVTSTGFFSKTWTATPRPIAIDLLVGPDALLRGKESRLALPKPVQPREGEVRLPGAQD</sequence>